<dbReference type="InterPro" id="IPR016054">
    <property type="entry name" value="LY6_UPA_recep-like"/>
</dbReference>
<dbReference type="PANTHER" id="PTHR32286">
    <property type="entry name" value="LYMPHOCYTE ANTIGEN 6 COMPLEX LOCUS PROTEIN G6F"/>
    <property type="match status" value="1"/>
</dbReference>
<dbReference type="PANTHER" id="PTHR32286:SF10">
    <property type="entry name" value="LYMPHOCYTE ANTIGEN 6 COMPLEX LOCUS PROTEIN G6F"/>
    <property type="match status" value="1"/>
</dbReference>
<organism evidence="10 11">
    <name type="scientific">Mesocricetus auratus</name>
    <name type="common">Golden hamster</name>
    <dbReference type="NCBI Taxonomy" id="10036"/>
    <lineage>
        <taxon>Eukaryota</taxon>
        <taxon>Metazoa</taxon>
        <taxon>Chordata</taxon>
        <taxon>Craniata</taxon>
        <taxon>Vertebrata</taxon>
        <taxon>Euteleostomi</taxon>
        <taxon>Mammalia</taxon>
        <taxon>Eutheria</taxon>
        <taxon>Euarchontoglires</taxon>
        <taxon>Glires</taxon>
        <taxon>Rodentia</taxon>
        <taxon>Myomorpha</taxon>
        <taxon>Muroidea</taxon>
        <taxon>Cricetidae</taxon>
        <taxon>Cricetinae</taxon>
        <taxon>Mesocricetus</taxon>
    </lineage>
</organism>
<feature type="transmembrane region" description="Helical" evidence="7">
    <location>
        <begin position="457"/>
        <end position="474"/>
    </location>
</feature>
<dbReference type="GeneID" id="101825291"/>
<evidence type="ECO:0000313" key="11">
    <source>
        <dbReference type="RefSeq" id="XP_040588461.1"/>
    </source>
</evidence>
<accession>A0ABM2WH95</accession>
<evidence type="ECO:0000256" key="5">
    <source>
        <dbReference type="ARBA" id="ARBA00023157"/>
    </source>
</evidence>
<feature type="signal peptide" evidence="8">
    <location>
        <begin position="1"/>
        <end position="21"/>
    </location>
</feature>
<keyword evidence="5" id="KW-1015">Disulfide bond</keyword>
<dbReference type="Gene3D" id="2.10.60.10">
    <property type="entry name" value="CD59"/>
    <property type="match status" value="1"/>
</dbReference>
<gene>
    <name evidence="11" type="primary">LOC101825291</name>
</gene>
<protein>
    <submittedName>
        <fullName evidence="11">Lymphocyte antigen 6 complex locus protein G6f</fullName>
    </submittedName>
</protein>
<evidence type="ECO:0000313" key="10">
    <source>
        <dbReference type="Proteomes" id="UP000886700"/>
    </source>
</evidence>
<dbReference type="Gene3D" id="2.60.40.10">
    <property type="entry name" value="Immunoglobulins"/>
    <property type="match status" value="1"/>
</dbReference>
<name>A0ABM2WH95_MESAU</name>
<dbReference type="InterPro" id="IPR045860">
    <property type="entry name" value="Snake_toxin-like_sf"/>
</dbReference>
<evidence type="ECO:0000256" key="6">
    <source>
        <dbReference type="ARBA" id="ARBA00023180"/>
    </source>
</evidence>
<keyword evidence="7" id="KW-0812">Transmembrane</keyword>
<keyword evidence="4 7" id="KW-0472">Membrane</keyword>
<dbReference type="InterPro" id="IPR026524">
    <property type="entry name" value="LY6G6d/LY6G6f"/>
</dbReference>
<dbReference type="InterPro" id="IPR003599">
    <property type="entry name" value="Ig_sub"/>
</dbReference>
<dbReference type="InterPro" id="IPR036179">
    <property type="entry name" value="Ig-like_dom_sf"/>
</dbReference>
<feature type="domain" description="Ig-like" evidence="9">
    <location>
        <begin position="17"/>
        <end position="120"/>
    </location>
</feature>
<dbReference type="InterPro" id="IPR007110">
    <property type="entry name" value="Ig-like_dom"/>
</dbReference>
<dbReference type="InterPro" id="IPR013106">
    <property type="entry name" value="Ig_V-set"/>
</dbReference>
<proteinExistence type="predicted"/>
<evidence type="ECO:0000256" key="3">
    <source>
        <dbReference type="ARBA" id="ARBA00022729"/>
    </source>
</evidence>
<comment type="subcellular location">
    <subcellularLocation>
        <location evidence="1">Cell membrane</location>
    </subcellularLocation>
</comment>
<feature type="chain" id="PRO_5047473478" evidence="8">
    <location>
        <begin position="22"/>
        <end position="477"/>
    </location>
</feature>
<keyword evidence="2" id="KW-1003">Cell membrane</keyword>
<keyword evidence="6" id="KW-0325">Glycoprotein</keyword>
<dbReference type="RefSeq" id="XP_040588461.1">
    <property type="nucleotide sequence ID" value="XM_040732527.1"/>
</dbReference>
<reference evidence="11" key="1">
    <citation type="submission" date="2025-08" db="UniProtKB">
        <authorList>
            <consortium name="RefSeq"/>
        </authorList>
    </citation>
    <scope>IDENTIFICATION</scope>
    <source>
        <tissue evidence="11">Liver</tissue>
    </source>
</reference>
<keyword evidence="7" id="KW-1133">Transmembrane helix</keyword>
<dbReference type="Pfam" id="PF00021">
    <property type="entry name" value="UPAR_LY6"/>
    <property type="match status" value="1"/>
</dbReference>
<dbReference type="CDD" id="cd23547">
    <property type="entry name" value="TFP_LU_ECD_Ly6G6d"/>
    <property type="match status" value="1"/>
</dbReference>
<sequence>MAAIVALLLLLFWCGRPQAAADSIQTVYVVSGESAELPCPSPPSLLGGQVLTWFRSPAGSSSTILVAQIQVDRPVSDLGKPENDSRFKVLGNYSLLLEGPGDEDAGRYWCMVRDQSHKYQNWRVYDVSVLKGSQFSVKSLDGLSCSALLCSVVPARRLDSVTWLEGRNPVRGHAQYFWGDGAALLLVCPAEGFPETRGRKPRSIRCLMPQNKRFIFSLAASTEPSPATCTSARGWDVPGVLLLLTAGLGVTIIALSIVLCRQRAQRSQDREPSMPHFKPEVQVYENIHLAHLGHQAGGDREDLRKGETSFCGATYKKVWSPVLTQLVEEGPRGESPPAAAEVMNPQLAGILLCVLLGAALGHGTRCYDCGGGPSSSCKQTVITCAEGERCGFLDRKPQPNPGQAKQPSMALSQHHPACVATHHCNQVDIESVGGVTFTTHKNCCVGDLCNGATASSLTPLCILAAAVTALAWLLPGL</sequence>
<evidence type="ECO:0000256" key="8">
    <source>
        <dbReference type="SAM" id="SignalP"/>
    </source>
</evidence>
<evidence type="ECO:0000256" key="4">
    <source>
        <dbReference type="ARBA" id="ARBA00023136"/>
    </source>
</evidence>
<keyword evidence="3 8" id="KW-0732">Signal</keyword>
<evidence type="ECO:0000256" key="1">
    <source>
        <dbReference type="ARBA" id="ARBA00004236"/>
    </source>
</evidence>
<dbReference type="PROSITE" id="PS50835">
    <property type="entry name" value="IG_LIKE"/>
    <property type="match status" value="1"/>
</dbReference>
<dbReference type="SUPFAM" id="SSF57302">
    <property type="entry name" value="Snake toxin-like"/>
    <property type="match status" value="1"/>
</dbReference>
<evidence type="ECO:0000256" key="2">
    <source>
        <dbReference type="ARBA" id="ARBA00022475"/>
    </source>
</evidence>
<dbReference type="Pfam" id="PF07686">
    <property type="entry name" value="V-set"/>
    <property type="match status" value="1"/>
</dbReference>
<dbReference type="SUPFAM" id="SSF48726">
    <property type="entry name" value="Immunoglobulin"/>
    <property type="match status" value="1"/>
</dbReference>
<dbReference type="Proteomes" id="UP000886700">
    <property type="component" value="Unplaced"/>
</dbReference>
<evidence type="ECO:0000256" key="7">
    <source>
        <dbReference type="SAM" id="Phobius"/>
    </source>
</evidence>
<feature type="transmembrane region" description="Helical" evidence="7">
    <location>
        <begin position="239"/>
        <end position="260"/>
    </location>
</feature>
<dbReference type="InterPro" id="IPR013783">
    <property type="entry name" value="Ig-like_fold"/>
</dbReference>
<keyword evidence="10" id="KW-1185">Reference proteome</keyword>
<dbReference type="SMART" id="SM00409">
    <property type="entry name" value="IG"/>
    <property type="match status" value="1"/>
</dbReference>
<evidence type="ECO:0000259" key="9">
    <source>
        <dbReference type="PROSITE" id="PS50835"/>
    </source>
</evidence>